<dbReference type="CDD" id="cd00144">
    <property type="entry name" value="MPP_PPP_family"/>
    <property type="match status" value="1"/>
</dbReference>
<dbReference type="Gene3D" id="3.60.21.10">
    <property type="match status" value="1"/>
</dbReference>
<feature type="domain" description="Calcineurin-like phosphoesterase" evidence="2">
    <location>
        <begin position="313"/>
        <end position="442"/>
    </location>
</feature>
<dbReference type="PANTHER" id="PTHR42850:SF4">
    <property type="entry name" value="ZINC-DEPENDENT ENDOPOLYPHOSPHATASE"/>
    <property type="match status" value="1"/>
</dbReference>
<protein>
    <submittedName>
        <fullName evidence="3">Bis(5'-nucleosyl)-tetraphosphatase, symmetrical</fullName>
    </submittedName>
</protein>
<dbReference type="OrthoDB" id="10267127at2759"/>
<dbReference type="EMBL" id="KL662147">
    <property type="protein sequence ID" value="KFM27483.1"/>
    <property type="molecule type" value="Genomic_DNA"/>
</dbReference>
<dbReference type="GO" id="GO:0016791">
    <property type="term" value="F:phosphatase activity"/>
    <property type="evidence" value="ECO:0007669"/>
    <property type="project" value="TreeGrafter"/>
</dbReference>
<dbReference type="GO" id="GO:0005737">
    <property type="term" value="C:cytoplasm"/>
    <property type="evidence" value="ECO:0007669"/>
    <property type="project" value="TreeGrafter"/>
</dbReference>
<dbReference type="GeneID" id="23617455"/>
<feature type="compositionally biased region" description="Acidic residues" evidence="1">
    <location>
        <begin position="102"/>
        <end position="116"/>
    </location>
</feature>
<accession>A0A087SP29</accession>
<dbReference type="InterPro" id="IPR029052">
    <property type="entry name" value="Metallo-depent_PP-like"/>
</dbReference>
<evidence type="ECO:0000313" key="4">
    <source>
        <dbReference type="Proteomes" id="UP000028924"/>
    </source>
</evidence>
<feature type="region of interest" description="Disordered" evidence="1">
    <location>
        <begin position="1"/>
        <end position="30"/>
    </location>
</feature>
<dbReference type="STRING" id="3075.A0A087SP29"/>
<dbReference type="RefSeq" id="XP_011400460.1">
    <property type="nucleotide sequence ID" value="XM_011402158.1"/>
</dbReference>
<gene>
    <name evidence="3" type="ORF">F751_6064</name>
</gene>
<organism evidence="3 4">
    <name type="scientific">Auxenochlorella protothecoides</name>
    <name type="common">Green microalga</name>
    <name type="synonym">Chlorella protothecoides</name>
    <dbReference type="NCBI Taxonomy" id="3075"/>
    <lineage>
        <taxon>Eukaryota</taxon>
        <taxon>Viridiplantae</taxon>
        <taxon>Chlorophyta</taxon>
        <taxon>core chlorophytes</taxon>
        <taxon>Trebouxiophyceae</taxon>
        <taxon>Chlorellales</taxon>
        <taxon>Chlorellaceae</taxon>
        <taxon>Auxenochlorella</taxon>
    </lineage>
</organism>
<dbReference type="SUPFAM" id="SSF56300">
    <property type="entry name" value="Metallo-dependent phosphatases"/>
    <property type="match status" value="1"/>
</dbReference>
<dbReference type="PANTHER" id="PTHR42850">
    <property type="entry name" value="METALLOPHOSPHOESTERASE"/>
    <property type="match status" value="1"/>
</dbReference>
<evidence type="ECO:0000256" key="1">
    <source>
        <dbReference type="SAM" id="MobiDB-lite"/>
    </source>
</evidence>
<dbReference type="GO" id="GO:0006798">
    <property type="term" value="P:polyphosphate catabolic process"/>
    <property type="evidence" value="ECO:0007669"/>
    <property type="project" value="TreeGrafter"/>
</dbReference>
<dbReference type="Proteomes" id="UP000028924">
    <property type="component" value="Unassembled WGS sequence"/>
</dbReference>
<evidence type="ECO:0000313" key="3">
    <source>
        <dbReference type="EMBL" id="KFM27483.1"/>
    </source>
</evidence>
<evidence type="ECO:0000259" key="2">
    <source>
        <dbReference type="Pfam" id="PF00149"/>
    </source>
</evidence>
<dbReference type="InterPro" id="IPR050126">
    <property type="entry name" value="Ap4A_hydrolase"/>
</dbReference>
<dbReference type="KEGG" id="apro:F751_6064"/>
<proteinExistence type="predicted"/>
<feature type="compositionally biased region" description="Low complexity" evidence="1">
    <location>
        <begin position="81"/>
        <end position="95"/>
    </location>
</feature>
<reference evidence="3 4" key="1">
    <citation type="journal article" date="2014" name="BMC Genomics">
        <title>Oil accumulation mechanisms of the oleaginous microalga Chlorella protothecoides revealed through its genome, transcriptomes, and proteomes.</title>
        <authorList>
            <person name="Gao C."/>
            <person name="Wang Y."/>
            <person name="Shen Y."/>
            <person name="Yan D."/>
            <person name="He X."/>
            <person name="Dai J."/>
            <person name="Wu Q."/>
        </authorList>
    </citation>
    <scope>NUCLEOTIDE SEQUENCE [LARGE SCALE GENOMIC DNA]</scope>
    <source>
        <strain evidence="3 4">0710</strain>
    </source>
</reference>
<sequence>MADLPAYPEEVLPSPAAAAAASGEGAADDMPLLTERKSSVTIPITPLPITLQGSEDIQEHAEEMTEPQPEAEADESAFATAESNGNGEEAEGSAACTSFDAGETEVQEDADCEEDGGELLSQLSHGASGALAGPGRQCVEVAHEGGAEDGATAAAQGGPGPQPSAGGSDGDQRAEAGQEDSGSETYTSDGDDDDGYITTAAAFGHRTFAESLTIHVSEMERARDAALAEAAPRVSARDIGTTLAAQAVGPLDLKVHVSELERARDEALAEAAPRVSARSRVEDGLERVHYMVCNPLPKEVHQMIPAKATAGRRVVIIGDVHGCLEDLHLLLENVAEPNDLIICTGDITGKGPDVLDTLKTVHEMGILSVRGNHDDRAAGYWHRWSLHGENPSDPEFDWVKDLEPAVGDFLLNLPFTISLEAYNVLVVHGGLLPGVPLACQDLAVMYTIRFVVPARPPPFGSFSWALERRMLAEAVRSGRITVPPAYQLEARERPDWKEGRPWGGQWQGPQHVIFGHASSRMLQLEPFATGIDTGCVGGGYLSACILPALTREGEIVPDTHALPPFLYQQTIRLQDGEGLSARVCMQPSLQPGFHAGKDAKGQLE</sequence>
<dbReference type="GO" id="GO:0000298">
    <property type="term" value="F:endopolyphosphatase activity"/>
    <property type="evidence" value="ECO:0007669"/>
    <property type="project" value="TreeGrafter"/>
</dbReference>
<name>A0A087SP29_AUXPR</name>
<feature type="compositionally biased region" description="Low complexity" evidence="1">
    <location>
        <begin position="13"/>
        <end position="25"/>
    </location>
</feature>
<feature type="region of interest" description="Disordered" evidence="1">
    <location>
        <begin position="150"/>
        <end position="194"/>
    </location>
</feature>
<dbReference type="InterPro" id="IPR004843">
    <property type="entry name" value="Calcineurin-like_PHP"/>
</dbReference>
<dbReference type="Pfam" id="PF00149">
    <property type="entry name" value="Metallophos"/>
    <property type="match status" value="1"/>
</dbReference>
<feature type="region of interest" description="Disordered" evidence="1">
    <location>
        <begin position="44"/>
        <end position="116"/>
    </location>
</feature>
<dbReference type="AlphaFoldDB" id="A0A087SP29"/>
<keyword evidence="4" id="KW-1185">Reference proteome</keyword>